<evidence type="ECO:0000256" key="2">
    <source>
        <dbReference type="ARBA" id="ARBA00023100"/>
    </source>
</evidence>
<protein>
    <submittedName>
        <fullName evidence="10">Putative recombinase</fullName>
    </submittedName>
</protein>
<dbReference type="InterPro" id="IPR038109">
    <property type="entry name" value="DNA_bind_recomb_sf"/>
</dbReference>
<dbReference type="InterPro" id="IPR006119">
    <property type="entry name" value="Resolv_N"/>
</dbReference>
<evidence type="ECO:0000259" key="9">
    <source>
        <dbReference type="PROSITE" id="PS51737"/>
    </source>
</evidence>
<evidence type="ECO:0000256" key="3">
    <source>
        <dbReference type="ARBA" id="ARBA00023125"/>
    </source>
</evidence>
<proteinExistence type="predicted"/>
<dbReference type="Gene3D" id="3.40.50.1390">
    <property type="entry name" value="Resolvase, N-terminal catalytic domain"/>
    <property type="match status" value="1"/>
</dbReference>
<dbReference type="PROSITE" id="PS00397">
    <property type="entry name" value="RECOMBINASES_1"/>
    <property type="match status" value="1"/>
</dbReference>
<keyword evidence="2" id="KW-0230">DNA invertase</keyword>
<dbReference type="Pfam" id="PF00239">
    <property type="entry name" value="Resolvase"/>
    <property type="match status" value="1"/>
</dbReference>
<feature type="domain" description="Resolvase/invertase-type recombinase catalytic" evidence="8">
    <location>
        <begin position="2"/>
        <end position="149"/>
    </location>
</feature>
<accession>A0A2H4J3Q1</accession>
<dbReference type="CDD" id="cd00338">
    <property type="entry name" value="Ser_Recombinase"/>
    <property type="match status" value="1"/>
</dbReference>
<dbReference type="SMART" id="SM00857">
    <property type="entry name" value="Resolvase"/>
    <property type="match status" value="1"/>
</dbReference>
<keyword evidence="1" id="KW-0229">DNA integration</keyword>
<evidence type="ECO:0000259" key="8">
    <source>
        <dbReference type="PROSITE" id="PS51736"/>
    </source>
</evidence>
<keyword evidence="7" id="KW-0175">Coiled coil</keyword>
<gene>
    <name evidence="10" type="ORF">7F23_36</name>
</gene>
<evidence type="ECO:0000256" key="7">
    <source>
        <dbReference type="SAM" id="Coils"/>
    </source>
</evidence>
<dbReference type="EMBL" id="MF417886">
    <property type="protein sequence ID" value="ASN69149.1"/>
    <property type="molecule type" value="Genomic_DNA"/>
</dbReference>
<dbReference type="InterPro" id="IPR036162">
    <property type="entry name" value="Resolvase-like_N_sf"/>
</dbReference>
<feature type="active site" description="O-(5'-phospho-DNA)-serine intermediate" evidence="5 6">
    <location>
        <position position="10"/>
    </location>
</feature>
<dbReference type="PROSITE" id="PS51737">
    <property type="entry name" value="RECOMBINASE_DNA_BIND"/>
    <property type="match status" value="1"/>
</dbReference>
<dbReference type="InterPro" id="IPR050639">
    <property type="entry name" value="SSR_resolvase"/>
</dbReference>
<evidence type="ECO:0000256" key="1">
    <source>
        <dbReference type="ARBA" id="ARBA00022908"/>
    </source>
</evidence>
<organism evidence="10">
    <name type="scientific">uncultured Caudovirales phage</name>
    <dbReference type="NCBI Taxonomy" id="2100421"/>
    <lineage>
        <taxon>Viruses</taxon>
        <taxon>Duplodnaviria</taxon>
        <taxon>Heunggongvirae</taxon>
        <taxon>Uroviricota</taxon>
        <taxon>Caudoviricetes</taxon>
        <taxon>Peduoviridae</taxon>
        <taxon>Maltschvirus</taxon>
        <taxon>Maltschvirus maltsch</taxon>
    </lineage>
</organism>
<dbReference type="Gene3D" id="3.90.1750.20">
    <property type="entry name" value="Putative Large Serine Recombinase, Chain B, Domain 2"/>
    <property type="match status" value="1"/>
</dbReference>
<evidence type="ECO:0000256" key="6">
    <source>
        <dbReference type="PROSITE-ProRule" id="PRU10137"/>
    </source>
</evidence>
<evidence type="ECO:0000313" key="10">
    <source>
        <dbReference type="EMBL" id="ASN69149.1"/>
    </source>
</evidence>
<dbReference type="Pfam" id="PF13408">
    <property type="entry name" value="Zn_ribbon_recom"/>
    <property type="match status" value="1"/>
</dbReference>
<keyword evidence="4" id="KW-0233">DNA recombination</keyword>
<dbReference type="PANTHER" id="PTHR30461:SF23">
    <property type="entry name" value="DNA RECOMBINASE-RELATED"/>
    <property type="match status" value="1"/>
</dbReference>
<dbReference type="GO" id="GO:0003677">
    <property type="term" value="F:DNA binding"/>
    <property type="evidence" value="ECO:0007669"/>
    <property type="project" value="UniProtKB-KW"/>
</dbReference>
<feature type="domain" description="Recombinase" evidence="9">
    <location>
        <begin position="157"/>
        <end position="271"/>
    </location>
</feature>
<feature type="coiled-coil region" evidence="7">
    <location>
        <begin position="350"/>
        <end position="415"/>
    </location>
</feature>
<dbReference type="InterPro" id="IPR025827">
    <property type="entry name" value="Zn_ribbon_recom_dom"/>
</dbReference>
<dbReference type="GO" id="GO:0000150">
    <property type="term" value="F:DNA strand exchange activity"/>
    <property type="evidence" value="ECO:0007669"/>
    <property type="project" value="UniProtKB-KW"/>
</dbReference>
<reference evidence="10" key="1">
    <citation type="submission" date="2017-06" db="EMBL/GenBank/DDBJ databases">
        <title>Novel phages from South African skin metaviromes.</title>
        <authorList>
            <person name="van Zyl L.J."/>
            <person name="Abrahams Y."/>
            <person name="Stander E.A."/>
            <person name="Kirby B.M."/>
            <person name="Clavaud C."/>
            <person name="Farcet C."/>
            <person name="Breton L."/>
            <person name="Trindade M.I."/>
        </authorList>
    </citation>
    <scope>NUCLEOTIDE SEQUENCE</scope>
</reference>
<evidence type="ECO:0000256" key="4">
    <source>
        <dbReference type="ARBA" id="ARBA00023172"/>
    </source>
</evidence>
<dbReference type="GO" id="GO:0015074">
    <property type="term" value="P:DNA integration"/>
    <property type="evidence" value="ECO:0007669"/>
    <property type="project" value="UniProtKB-KW"/>
</dbReference>
<dbReference type="InterPro" id="IPR006118">
    <property type="entry name" value="Recombinase_CS"/>
</dbReference>
<dbReference type="Pfam" id="PF07508">
    <property type="entry name" value="Recombinase"/>
    <property type="match status" value="1"/>
</dbReference>
<dbReference type="SUPFAM" id="SSF53041">
    <property type="entry name" value="Resolvase-like"/>
    <property type="match status" value="1"/>
</dbReference>
<name>A0A2H4J3Q1_9CAUD</name>
<dbReference type="PROSITE" id="PS51736">
    <property type="entry name" value="RECOMBINASES_3"/>
    <property type="match status" value="1"/>
</dbReference>
<sequence length="474" mass="54841">MKCVAYIRVSTDEQAKHGYSIAAQKERLEAYCVSQEWDLIDTFVDDGYSAKDLNRPHFKEMMERVKNDDIDVLLVYRLDRLTRSVLDLYEILKILDTHNCMFKSATEVYDTTNAMGRLFITLVAAIAQWERENTAERVKLGMEKKTKLGKWKGGMPPYGYKILNKELEVNQDEEPLIKYIFHLSKTLGFYTIAKKLTEQGFTTRKGGDWHVDTVRDIANNPIYAGYLTFNDPKDSKKPPRQQTLYDGQHSRIIPREEFWSLQDLLDKRRTFGGKRETSNYYFSSVLRCARCGSSMSGHKGSQGVKTYRCSGKKAGKKCTSHIIKEDNLVLTVLNSLEEITKQIIGDTNQNNISQQKITELETELKLIQKLMKKQKVMFENDVISINELIAKTENLRHQEKQLSEEISKYQKANNTNTEEIKFIMENIHSLWNDANDFERKQIISTIFNQLVIDTEDEYKRGTGASRKIIIVSAK</sequence>
<dbReference type="PANTHER" id="PTHR30461">
    <property type="entry name" value="DNA-INVERTASE FROM LAMBDOID PROPHAGE"/>
    <property type="match status" value="1"/>
</dbReference>
<keyword evidence="3" id="KW-0238">DNA-binding</keyword>
<dbReference type="InterPro" id="IPR011109">
    <property type="entry name" value="DNA_bind_recombinase_dom"/>
</dbReference>
<evidence type="ECO:0000256" key="5">
    <source>
        <dbReference type="PIRSR" id="PIRSR606118-50"/>
    </source>
</evidence>